<dbReference type="InterPro" id="IPR002938">
    <property type="entry name" value="FAD-bd"/>
</dbReference>
<comment type="caution">
    <text evidence="2">The sequence shown here is derived from an EMBL/GenBank/DDBJ whole genome shotgun (WGS) entry which is preliminary data.</text>
</comment>
<name>A0A101J522_CHLLI</name>
<reference evidence="2 3" key="1">
    <citation type="submission" date="2015-10" db="EMBL/GenBank/DDBJ databases">
        <title>Draft Genome Sequence of Chlorobium limicola strain Frasassi Growing under Artificial Lighting in the Frasassi Cave System.</title>
        <authorList>
            <person name="Mansor M."/>
            <person name="Macalady J."/>
        </authorList>
    </citation>
    <scope>NUCLEOTIDE SEQUENCE [LARGE SCALE GENOMIC DNA]</scope>
    <source>
        <strain evidence="2 3">Frasassi</strain>
    </source>
</reference>
<dbReference type="InterPro" id="IPR036188">
    <property type="entry name" value="FAD/NAD-bd_sf"/>
</dbReference>
<dbReference type="EMBL" id="LMBR01000234">
    <property type="protein sequence ID" value="KUL20390.1"/>
    <property type="molecule type" value="Genomic_DNA"/>
</dbReference>
<evidence type="ECO:0000313" key="3">
    <source>
        <dbReference type="Proteomes" id="UP000053937"/>
    </source>
</evidence>
<dbReference type="InterPro" id="IPR050407">
    <property type="entry name" value="Geranylgeranyl_reductase"/>
</dbReference>
<dbReference type="PANTHER" id="PTHR42685">
    <property type="entry name" value="GERANYLGERANYL DIPHOSPHATE REDUCTASE"/>
    <property type="match status" value="1"/>
</dbReference>
<dbReference type="SUPFAM" id="SSF51905">
    <property type="entry name" value="FAD/NAD(P)-binding domain"/>
    <property type="match status" value="1"/>
</dbReference>
<dbReference type="GO" id="GO:0016628">
    <property type="term" value="F:oxidoreductase activity, acting on the CH-CH group of donors, NAD or NADP as acceptor"/>
    <property type="evidence" value="ECO:0007669"/>
    <property type="project" value="InterPro"/>
</dbReference>
<evidence type="ECO:0000259" key="1">
    <source>
        <dbReference type="Pfam" id="PF01494"/>
    </source>
</evidence>
<dbReference type="GO" id="GO:0071949">
    <property type="term" value="F:FAD binding"/>
    <property type="evidence" value="ECO:0007669"/>
    <property type="project" value="InterPro"/>
</dbReference>
<dbReference type="NCBIfam" id="TIGR02032">
    <property type="entry name" value="GG-red-SF"/>
    <property type="match status" value="1"/>
</dbReference>
<protein>
    <submittedName>
        <fullName evidence="2">Geranylgeranyl reductase</fullName>
    </submittedName>
</protein>
<dbReference type="RefSeq" id="WP_059139600.1">
    <property type="nucleotide sequence ID" value="NZ_LMBR01000234.1"/>
</dbReference>
<proteinExistence type="predicted"/>
<evidence type="ECO:0000313" key="2">
    <source>
        <dbReference type="EMBL" id="KUL20390.1"/>
    </source>
</evidence>
<organism evidence="2 3">
    <name type="scientific">Chlorobium limicola</name>
    <dbReference type="NCBI Taxonomy" id="1092"/>
    <lineage>
        <taxon>Bacteria</taxon>
        <taxon>Pseudomonadati</taxon>
        <taxon>Chlorobiota</taxon>
        <taxon>Chlorobiia</taxon>
        <taxon>Chlorobiales</taxon>
        <taxon>Chlorobiaceae</taxon>
        <taxon>Chlorobium/Pelodictyon group</taxon>
        <taxon>Chlorobium</taxon>
    </lineage>
</organism>
<dbReference type="Proteomes" id="UP000053937">
    <property type="component" value="Unassembled WGS sequence"/>
</dbReference>
<dbReference type="AlphaFoldDB" id="A0A101J522"/>
<sequence length="389" mass="43521">MKNFYTCLVVGAGPSGSSAAYTFAKNGIDACVIDKAIFPRDKLCGGLLTRRTKQCYSDVFCSGWDDVYECKSNGALFFHKGQMINAIENYGELYFCNRRTFDHALLEKVTATGADVVLGDRVEVVDTTSRTCLLHSGRKIGYRYMIGADGVNSVVARAITSKGFDRSRFAFAVQAETPDIICRKEDMVMPEIYFGEVDWGYGWVFPKKNSCSVGIGGLCEKSGDVKRRFREFYFARTNQLYSAPLKGHYIPFGNFSWNAVAKDIIIVGDAAGLVDPITGEGIAYAIESGKYAAQAVISAISNKNITLADEYERYYSKITREMVRANMLQYYLFSRCTRGLVMGALSRSKTMPYHYMDLLSGDIDYKDLFSIIQKKSGIFGMFFRNLKTQ</sequence>
<accession>A0A101J522</accession>
<dbReference type="PANTHER" id="PTHR42685:SF22">
    <property type="entry name" value="CONDITIONED MEDIUM FACTOR RECEPTOR 1"/>
    <property type="match status" value="1"/>
</dbReference>
<keyword evidence="3" id="KW-1185">Reference proteome</keyword>
<dbReference type="Pfam" id="PF01494">
    <property type="entry name" value="FAD_binding_3"/>
    <property type="match status" value="1"/>
</dbReference>
<dbReference type="OrthoDB" id="9806565at2"/>
<gene>
    <name evidence="2" type="ORF">ASB62_09240</name>
</gene>
<dbReference type="Gene3D" id="3.50.50.60">
    <property type="entry name" value="FAD/NAD(P)-binding domain"/>
    <property type="match status" value="1"/>
</dbReference>
<feature type="domain" description="FAD-binding" evidence="1">
    <location>
        <begin position="7"/>
        <end position="181"/>
    </location>
</feature>
<dbReference type="PRINTS" id="PR00420">
    <property type="entry name" value="RNGMNOXGNASE"/>
</dbReference>
<dbReference type="InterPro" id="IPR011777">
    <property type="entry name" value="Geranylgeranyl_Rdtase_fam"/>
</dbReference>